<feature type="compositionally biased region" description="Polar residues" evidence="1">
    <location>
        <begin position="667"/>
        <end position="682"/>
    </location>
</feature>
<sequence>MKKYNFVCNAILHVYHCGTYVRLLDIATLCAEVTSYSSGLNGEWMGVLRALCCSPSSNFGFTELLTQLEISDSRSADNIAMFTAVLISRHCFSLEELLRLVILPPLHDTRTSRSINQHFKIGAGARLSCHLLLRLLEKPSHEVNSYVDYNSGELVLKSWDRSLLSTWHHTLDLNYIYIVLKTMAAMVDSNKDNNSKDIFNFTTNMGILDEPDTTCANLALNVLKSICAQPLIQQHVLCNLRDCCSKEFLLDSMLTKRQAIYLQYLLCCADSITFDPSDIDTDINKEDVLNLLKDINQWSLRTTWLEIELHIKLCTRNEERTRIIDNLAEAIIKVYQTSNITKCASRSDMSAILSQEGNISLIAPFVAKLSNFAQGHILKAAGEVLERSKWWLPDDDNPCTLNQKPFLSLILTCLRCQDEHKRCFLSSIQKQFQQFLRSPIEERMPDNLKQREFLNDAIHLRLSLIGAVFDTILRDLTLCKDWIRLMLQFIASGTIDLFSEDKQLLSSILDMLSVLISTLNVSESVPSMSDEARKVNASLVKKFRKELDGINSPVVRECKKLFSLETPPVNVISVSSETDDTCYQNELFKTVAVDHSVHVNNWDILESTKFSSPTLWSYFAGVKVDRKPLTYENQFFSTMQHSHMIEESPVFYLPTKELEINPLPSAKPTTSKTVKNRTSNAKTAVPKEITPPSSVIKPEVKATKAAPGKRQRRRSTIKEKEEKRTTPSTITVTNTISKTTAADSMRDRQYLAIGSSSGTARSNATQNNEGFQSLISKQVKVSQPVSSYTISDRSQSETRAPRKNSGTQLRDLLGDMPTAMVYPEAPNVGRSQMQTTMVTSASDYSSFQSMNNNTIANINQGIDSSFSDTLNIASHSDNLSQRSLQQGMTSSLMDNNSMVDNQISTNFMSTRMPVNRSAGRMSQNLINSNSQQSRSNDVLRRLNKFNGHQSHYR</sequence>
<proteinExistence type="predicted"/>
<reference evidence="2 3" key="1">
    <citation type="journal article" date="2008" name="Nature">
        <title>The Trichoplax genome and the nature of placozoans.</title>
        <authorList>
            <person name="Srivastava M."/>
            <person name="Begovic E."/>
            <person name="Chapman J."/>
            <person name="Putnam N.H."/>
            <person name="Hellsten U."/>
            <person name="Kawashima T."/>
            <person name="Kuo A."/>
            <person name="Mitros T."/>
            <person name="Salamov A."/>
            <person name="Carpenter M.L."/>
            <person name="Signorovitch A.Y."/>
            <person name="Moreno M.A."/>
            <person name="Kamm K."/>
            <person name="Grimwood J."/>
            <person name="Schmutz J."/>
            <person name="Shapiro H."/>
            <person name="Grigoriev I.V."/>
            <person name="Buss L.W."/>
            <person name="Schierwater B."/>
            <person name="Dellaporta S.L."/>
            <person name="Rokhsar D.S."/>
        </authorList>
    </citation>
    <scope>NUCLEOTIDE SEQUENCE [LARGE SCALE GENOMIC DNA]</scope>
    <source>
        <strain evidence="2 3">Grell-BS-1999</strain>
    </source>
</reference>
<dbReference type="InterPro" id="IPR051647">
    <property type="entry name" value="Mediator_comp_sub12"/>
</dbReference>
<dbReference type="CTD" id="6749301"/>
<dbReference type="PhylomeDB" id="B3RM15"/>
<dbReference type="PANTHER" id="PTHR46007">
    <property type="entry name" value="MEDIATOR OF RNA POLYMERASE II TRANSCRIPTION SUBUNIT 12"/>
    <property type="match status" value="1"/>
</dbReference>
<dbReference type="KEGG" id="tad:TRIADDRAFT_52198"/>
<dbReference type="STRING" id="10228.B3RM15"/>
<dbReference type="GO" id="GO:0016592">
    <property type="term" value="C:mediator complex"/>
    <property type="evidence" value="ECO:0000318"/>
    <property type="project" value="GO_Central"/>
</dbReference>
<dbReference type="AlphaFoldDB" id="B3RM15"/>
<dbReference type="GeneID" id="6749301"/>
<organism evidence="2 3">
    <name type="scientific">Trichoplax adhaerens</name>
    <name type="common">Trichoplax reptans</name>
    <dbReference type="NCBI Taxonomy" id="10228"/>
    <lineage>
        <taxon>Eukaryota</taxon>
        <taxon>Metazoa</taxon>
        <taxon>Placozoa</taxon>
        <taxon>Uniplacotomia</taxon>
        <taxon>Trichoplacea</taxon>
        <taxon>Trichoplacidae</taxon>
        <taxon>Trichoplax</taxon>
    </lineage>
</organism>
<dbReference type="Proteomes" id="UP000009022">
    <property type="component" value="Unassembled WGS sequence"/>
</dbReference>
<dbReference type="RefSeq" id="XP_002108086.1">
    <property type="nucleotide sequence ID" value="XM_002108050.1"/>
</dbReference>
<evidence type="ECO:0000313" key="2">
    <source>
        <dbReference type="EMBL" id="EDV28884.1"/>
    </source>
</evidence>
<name>B3RM15_TRIAD</name>
<dbReference type="EMBL" id="DS985241">
    <property type="protein sequence ID" value="EDV28884.1"/>
    <property type="molecule type" value="Genomic_DNA"/>
</dbReference>
<feature type="region of interest" description="Disordered" evidence="1">
    <location>
        <begin position="662"/>
        <end position="730"/>
    </location>
</feature>
<protein>
    <submittedName>
        <fullName evidence="2">Uncharacterized protein</fullName>
    </submittedName>
</protein>
<feature type="region of interest" description="Disordered" evidence="1">
    <location>
        <begin position="782"/>
        <end position="810"/>
    </location>
</feature>
<dbReference type="PANTHER" id="PTHR46007:SF11">
    <property type="entry name" value="MEDIATOR OF RNA POLYMERASE II TRANSCRIPTION SUBUNIT 12"/>
    <property type="match status" value="1"/>
</dbReference>
<feature type="compositionally biased region" description="Basic and acidic residues" evidence="1">
    <location>
        <begin position="716"/>
        <end position="725"/>
    </location>
</feature>
<dbReference type="InParanoid" id="B3RM15"/>
<keyword evidence="3" id="KW-1185">Reference proteome</keyword>
<dbReference type="HOGENOM" id="CLU_309364_0_0_1"/>
<dbReference type="OrthoDB" id="20828at2759"/>
<dbReference type="GO" id="GO:0003713">
    <property type="term" value="F:transcription coactivator activity"/>
    <property type="evidence" value="ECO:0000318"/>
    <property type="project" value="GO_Central"/>
</dbReference>
<evidence type="ECO:0000256" key="1">
    <source>
        <dbReference type="SAM" id="MobiDB-lite"/>
    </source>
</evidence>
<gene>
    <name evidence="2" type="ORF">TRIADDRAFT_52198</name>
</gene>
<evidence type="ECO:0000313" key="3">
    <source>
        <dbReference type="Proteomes" id="UP000009022"/>
    </source>
</evidence>
<dbReference type="eggNOG" id="KOG3598">
    <property type="taxonomic scope" value="Eukaryota"/>
</dbReference>
<dbReference type="GO" id="GO:0045944">
    <property type="term" value="P:positive regulation of transcription by RNA polymerase II"/>
    <property type="evidence" value="ECO:0000318"/>
    <property type="project" value="GO_Central"/>
</dbReference>
<accession>B3RM15</accession>